<dbReference type="GO" id="GO:0046819">
    <property type="term" value="P:protein secretion by the type V secretion system"/>
    <property type="evidence" value="ECO:0007669"/>
    <property type="project" value="TreeGrafter"/>
</dbReference>
<dbReference type="InterPro" id="IPR013686">
    <property type="entry name" value="Polypept-transport_assoc_ShlB"/>
</dbReference>
<keyword evidence="8" id="KW-0998">Cell outer membrane</keyword>
<dbReference type="PROSITE" id="PS51779">
    <property type="entry name" value="POTRA"/>
    <property type="match status" value="1"/>
</dbReference>
<organism evidence="11 12">
    <name type="scientific">Paludibacterium paludis</name>
    <dbReference type="NCBI Taxonomy" id="1225769"/>
    <lineage>
        <taxon>Bacteria</taxon>
        <taxon>Pseudomonadati</taxon>
        <taxon>Pseudomonadota</taxon>
        <taxon>Betaproteobacteria</taxon>
        <taxon>Neisseriales</taxon>
        <taxon>Chromobacteriaceae</taxon>
        <taxon>Paludibacterium</taxon>
    </lineage>
</organism>
<keyword evidence="3" id="KW-0813">Transport</keyword>
<dbReference type="RefSeq" id="WP_189535258.1">
    <property type="nucleotide sequence ID" value="NZ_BMYX01000017.1"/>
</dbReference>
<evidence type="ECO:0000256" key="2">
    <source>
        <dbReference type="ARBA" id="ARBA00009055"/>
    </source>
</evidence>
<keyword evidence="5" id="KW-0812">Transmembrane</keyword>
<feature type="signal peptide" evidence="9">
    <location>
        <begin position="1"/>
        <end position="24"/>
    </location>
</feature>
<dbReference type="PANTHER" id="PTHR34597">
    <property type="entry name" value="SLR1661 PROTEIN"/>
    <property type="match status" value="1"/>
</dbReference>
<reference evidence="11" key="1">
    <citation type="journal article" date="2014" name="Int. J. Syst. Evol. Microbiol.">
        <title>Complete genome sequence of Corynebacterium casei LMG S-19264T (=DSM 44701T), isolated from a smear-ripened cheese.</title>
        <authorList>
            <consortium name="US DOE Joint Genome Institute (JGI-PGF)"/>
            <person name="Walter F."/>
            <person name="Albersmeier A."/>
            <person name="Kalinowski J."/>
            <person name="Ruckert C."/>
        </authorList>
    </citation>
    <scope>NUCLEOTIDE SEQUENCE</scope>
    <source>
        <strain evidence="11">KCTC 32182</strain>
    </source>
</reference>
<dbReference type="Gene3D" id="3.10.20.310">
    <property type="entry name" value="membrane protein fhac"/>
    <property type="match status" value="1"/>
</dbReference>
<name>A0A918P5P9_9NEIS</name>
<keyword evidence="6" id="KW-0653">Protein transport</keyword>
<dbReference type="Pfam" id="PF03865">
    <property type="entry name" value="ShlB"/>
    <property type="match status" value="1"/>
</dbReference>
<sequence>MEKYPLILPGALRSLLLLSGAVYAGTPPDAGSVLQGLSEPPAPPVEKPALKLTPPPAHSVVVPGGPEVMLRSVTFSGNTAFDAATLAATLGTVSGKFDHAGMRALAERVEQFYRERGYAFTRVYLPPQTLADGVLRIEVLEGRYGKIQAIGAPGLVSGSQPFMNALRSGELIENTQLERAMMILGDQAGIVSVPFISPGANAGEGDLSVRLSRSARLEGDVGLDNSGNRYTGEYRLRGDLDINSPLFFGDKLSLGGMKTDKRMWMGSVTYELPLGGGGLRGQVGYARTNYQLGADYASLKATGFAKVTTARLSYPFIRSQASNLILFGSFQHKALEDHYGATDTINDKSSDSWPFGVQFDHRDRFGGAGLSYGSLVWTRGRLRLNAALSATDAMTARTQGHFSKWNLDVVRLQQLPGPLMLFGRFSGQWTNKNLDSSERMGIGGADAVRAYPLGEGLGDRGWLVQSELRYIRGMFAPFVFYDAARTEENAKPWDGGSSVSRSLAGFGLGLRIDGKSWRSQTAVAWKSKGGKALADGVTRDPRVWVSLQYRF</sequence>
<keyword evidence="12" id="KW-1185">Reference proteome</keyword>
<accession>A0A918P5P9</accession>
<dbReference type="GO" id="GO:0098046">
    <property type="term" value="C:type V protein secretion system complex"/>
    <property type="evidence" value="ECO:0007669"/>
    <property type="project" value="TreeGrafter"/>
</dbReference>
<protein>
    <recommendedName>
        <fullName evidence="10">POTRA domain-containing protein</fullName>
    </recommendedName>
</protein>
<comment type="subcellular location">
    <subcellularLocation>
        <location evidence="1">Cell outer membrane</location>
    </subcellularLocation>
</comment>
<gene>
    <name evidence="11" type="ORF">GCM10011289_27310</name>
</gene>
<evidence type="ECO:0000313" key="11">
    <source>
        <dbReference type="EMBL" id="GGY22196.1"/>
    </source>
</evidence>
<proteinExistence type="inferred from homology"/>
<dbReference type="EMBL" id="BMYX01000017">
    <property type="protein sequence ID" value="GGY22196.1"/>
    <property type="molecule type" value="Genomic_DNA"/>
</dbReference>
<comment type="similarity">
    <text evidence="2">Belongs to the TPS (TC 1.B.20) family.</text>
</comment>
<feature type="chain" id="PRO_5037379464" description="POTRA domain-containing protein" evidence="9">
    <location>
        <begin position="25"/>
        <end position="551"/>
    </location>
</feature>
<keyword evidence="9" id="KW-0732">Signal</keyword>
<evidence type="ECO:0000256" key="3">
    <source>
        <dbReference type="ARBA" id="ARBA00022448"/>
    </source>
</evidence>
<feature type="domain" description="POTRA" evidence="10">
    <location>
        <begin position="68"/>
        <end position="142"/>
    </location>
</feature>
<evidence type="ECO:0000256" key="7">
    <source>
        <dbReference type="ARBA" id="ARBA00023136"/>
    </source>
</evidence>
<dbReference type="InterPro" id="IPR051544">
    <property type="entry name" value="TPS_OM_transporter"/>
</dbReference>
<keyword evidence="7" id="KW-0472">Membrane</keyword>
<keyword evidence="4" id="KW-1134">Transmembrane beta strand</keyword>
<evidence type="ECO:0000313" key="12">
    <source>
        <dbReference type="Proteomes" id="UP000645257"/>
    </source>
</evidence>
<evidence type="ECO:0000256" key="6">
    <source>
        <dbReference type="ARBA" id="ARBA00022927"/>
    </source>
</evidence>
<evidence type="ECO:0000256" key="8">
    <source>
        <dbReference type="ARBA" id="ARBA00023237"/>
    </source>
</evidence>
<dbReference type="GO" id="GO:0009279">
    <property type="term" value="C:cell outer membrane"/>
    <property type="evidence" value="ECO:0007669"/>
    <property type="project" value="UniProtKB-SubCell"/>
</dbReference>
<dbReference type="InterPro" id="IPR005565">
    <property type="entry name" value="Hemolysn_activator_HlyB_C"/>
</dbReference>
<dbReference type="AlphaFoldDB" id="A0A918P5P9"/>
<evidence type="ECO:0000259" key="10">
    <source>
        <dbReference type="PROSITE" id="PS51779"/>
    </source>
</evidence>
<dbReference type="Gene3D" id="2.40.160.50">
    <property type="entry name" value="membrane protein fhac: a member of the omp85/tpsb transporter family"/>
    <property type="match status" value="1"/>
</dbReference>
<comment type="caution">
    <text evidence="11">The sequence shown here is derived from an EMBL/GenBank/DDBJ whole genome shotgun (WGS) entry which is preliminary data.</text>
</comment>
<dbReference type="GO" id="GO:0008320">
    <property type="term" value="F:protein transmembrane transporter activity"/>
    <property type="evidence" value="ECO:0007669"/>
    <property type="project" value="TreeGrafter"/>
</dbReference>
<evidence type="ECO:0000256" key="9">
    <source>
        <dbReference type="SAM" id="SignalP"/>
    </source>
</evidence>
<reference evidence="11" key="2">
    <citation type="submission" date="2020-09" db="EMBL/GenBank/DDBJ databases">
        <authorList>
            <person name="Sun Q."/>
            <person name="Kim S."/>
        </authorList>
    </citation>
    <scope>NUCLEOTIDE SEQUENCE</scope>
    <source>
        <strain evidence="11">KCTC 32182</strain>
    </source>
</reference>
<evidence type="ECO:0000256" key="4">
    <source>
        <dbReference type="ARBA" id="ARBA00022452"/>
    </source>
</evidence>
<evidence type="ECO:0000256" key="5">
    <source>
        <dbReference type="ARBA" id="ARBA00022692"/>
    </source>
</evidence>
<dbReference type="PANTHER" id="PTHR34597:SF1">
    <property type="entry name" value="HEME_HEMOPEXIN TRANSPORTER PROTEIN HUXB"/>
    <property type="match status" value="1"/>
</dbReference>
<dbReference type="InterPro" id="IPR034746">
    <property type="entry name" value="POTRA"/>
</dbReference>
<dbReference type="Proteomes" id="UP000645257">
    <property type="component" value="Unassembled WGS sequence"/>
</dbReference>
<evidence type="ECO:0000256" key="1">
    <source>
        <dbReference type="ARBA" id="ARBA00004442"/>
    </source>
</evidence>
<dbReference type="Pfam" id="PF08479">
    <property type="entry name" value="POTRA_2"/>
    <property type="match status" value="1"/>
</dbReference>